<gene>
    <name evidence="1" type="ORF">JANAI62_03960</name>
</gene>
<organism evidence="1 2">
    <name type="scientific">Jannaschia pagri</name>
    <dbReference type="NCBI Taxonomy" id="2829797"/>
    <lineage>
        <taxon>Bacteria</taxon>
        <taxon>Pseudomonadati</taxon>
        <taxon>Pseudomonadota</taxon>
        <taxon>Alphaproteobacteria</taxon>
        <taxon>Rhodobacterales</taxon>
        <taxon>Roseobacteraceae</taxon>
        <taxon>Jannaschia</taxon>
    </lineage>
</organism>
<keyword evidence="2" id="KW-1185">Reference proteome</keyword>
<dbReference type="Proteomes" id="UP000786693">
    <property type="component" value="Unassembled WGS sequence"/>
</dbReference>
<dbReference type="InterPro" id="IPR011604">
    <property type="entry name" value="PDDEXK-like_dom_sf"/>
</dbReference>
<dbReference type="Gene3D" id="3.90.320.10">
    <property type="match status" value="1"/>
</dbReference>
<protein>
    <submittedName>
        <fullName evidence="1">Uncharacterized protein</fullName>
    </submittedName>
</protein>
<accession>A0ABQ4NH63</accession>
<dbReference type="EMBL" id="BPFH01000001">
    <property type="protein sequence ID" value="GIT93773.1"/>
    <property type="molecule type" value="Genomic_DNA"/>
</dbReference>
<name>A0ABQ4NH63_9RHOB</name>
<dbReference type="RefSeq" id="WP_220747286.1">
    <property type="nucleotide sequence ID" value="NZ_BPFH01000001.1"/>
</dbReference>
<evidence type="ECO:0000313" key="1">
    <source>
        <dbReference type="EMBL" id="GIT93773.1"/>
    </source>
</evidence>
<proteinExistence type="predicted"/>
<evidence type="ECO:0000313" key="2">
    <source>
        <dbReference type="Proteomes" id="UP000786693"/>
    </source>
</evidence>
<reference evidence="1 2" key="1">
    <citation type="submission" date="2021-05" db="EMBL/GenBank/DDBJ databases">
        <title>Bacteria Genome sequencing.</title>
        <authorList>
            <person name="Takabe Y."/>
            <person name="Nakajima Y."/>
            <person name="Suzuki S."/>
            <person name="Shiozaki T."/>
        </authorList>
    </citation>
    <scope>NUCLEOTIDE SEQUENCE [LARGE SCALE GENOMIC DNA]</scope>
    <source>
        <strain evidence="1 2">AI_62</strain>
    </source>
</reference>
<sequence>MSDIRHLADDEVIREPGLYAMPLERHHGQPCDGVSVTSGILRGMELKSPADVWAFHQLNPGRFERPVTAALRMGQAMAALIEGGIDTLNANFVVSGGSAPRRPTIKQMIAYDEGRATDAGRESVEYWRAMEADTRTVVSQAEFDLIVAMGGVLAQSPEAAAVMSGLPEVTMAWQCPETGLWVLSRPDTVSLDGMTSDYKKMSTKGGAFDYRLVDRRITDHAYDMQMALAAESLEVLGYGWPASVGIVAQCDAPPYHVILREIPEHVLRVAQFRNRRARLRFAECLDSRRWPGPGEDTGAYQYPEWLEQRLLSEQQVANQ</sequence>
<comment type="caution">
    <text evidence="1">The sequence shown here is derived from an EMBL/GenBank/DDBJ whole genome shotgun (WGS) entry which is preliminary data.</text>
</comment>